<sequence length="45" mass="5224">MLLVAAKPPLRVFFFDAEMVILLLIISHCMNILAEKLLVWLFVNH</sequence>
<evidence type="ECO:0000256" key="1">
    <source>
        <dbReference type="SAM" id="Phobius"/>
    </source>
</evidence>
<protein>
    <submittedName>
        <fullName evidence="2">Uncharacterized protein</fullName>
    </submittedName>
</protein>
<keyword evidence="1" id="KW-1133">Transmembrane helix</keyword>
<keyword evidence="1" id="KW-0472">Membrane</keyword>
<evidence type="ECO:0000313" key="2">
    <source>
        <dbReference type="EMBL" id="EHM53586.1"/>
    </source>
</evidence>
<evidence type="ECO:0000313" key="3">
    <source>
        <dbReference type="Proteomes" id="UP000004750"/>
    </source>
</evidence>
<dbReference type="AlphaFoldDB" id="G9ZG16"/>
<proteinExistence type="predicted"/>
<gene>
    <name evidence="2" type="ORF">HMPREF9080_01716</name>
</gene>
<organism evidence="2 3">
    <name type="scientific">Cardiobacterium valvarum F0432</name>
    <dbReference type="NCBI Taxonomy" id="797473"/>
    <lineage>
        <taxon>Bacteria</taxon>
        <taxon>Pseudomonadati</taxon>
        <taxon>Pseudomonadota</taxon>
        <taxon>Gammaproteobacteria</taxon>
        <taxon>Cardiobacteriales</taxon>
        <taxon>Cardiobacteriaceae</taxon>
        <taxon>Cardiobacterium</taxon>
    </lineage>
</organism>
<dbReference type="EMBL" id="AGCM01000094">
    <property type="protein sequence ID" value="EHM53586.1"/>
    <property type="molecule type" value="Genomic_DNA"/>
</dbReference>
<keyword evidence="1" id="KW-0812">Transmembrane</keyword>
<accession>G9ZG16</accession>
<comment type="caution">
    <text evidence="2">The sequence shown here is derived from an EMBL/GenBank/DDBJ whole genome shotgun (WGS) entry which is preliminary data.</text>
</comment>
<dbReference type="HOGENOM" id="CLU_3197610_0_0_6"/>
<dbReference type="Proteomes" id="UP000004750">
    <property type="component" value="Unassembled WGS sequence"/>
</dbReference>
<feature type="transmembrane region" description="Helical" evidence="1">
    <location>
        <begin position="20"/>
        <end position="43"/>
    </location>
</feature>
<reference evidence="2 3" key="1">
    <citation type="submission" date="2011-08" db="EMBL/GenBank/DDBJ databases">
        <authorList>
            <person name="Weinstock G."/>
            <person name="Sodergren E."/>
            <person name="Clifton S."/>
            <person name="Fulton L."/>
            <person name="Fulton B."/>
            <person name="Courtney L."/>
            <person name="Fronick C."/>
            <person name="Harrison M."/>
            <person name="Strong C."/>
            <person name="Farmer C."/>
            <person name="Delahaunty K."/>
            <person name="Markovic C."/>
            <person name="Hall O."/>
            <person name="Minx P."/>
            <person name="Tomlinson C."/>
            <person name="Mitreva M."/>
            <person name="Hou S."/>
            <person name="Chen J."/>
            <person name="Wollam A."/>
            <person name="Pepin K.H."/>
            <person name="Johnson M."/>
            <person name="Bhonagiri V."/>
            <person name="Zhang X."/>
            <person name="Suruliraj S."/>
            <person name="Warren W."/>
            <person name="Chinwalla A."/>
            <person name="Mardis E.R."/>
            <person name="Wilson R.K."/>
        </authorList>
    </citation>
    <scope>NUCLEOTIDE SEQUENCE [LARGE SCALE GENOMIC DNA]</scope>
    <source>
        <strain evidence="2 3">F0432</strain>
    </source>
</reference>
<name>G9ZG16_9GAMM</name>